<comment type="caution">
    <text evidence="2">The sequence shown here is derived from an EMBL/GenBank/DDBJ whole genome shotgun (WGS) entry which is preliminary data.</text>
</comment>
<dbReference type="EMBL" id="WIGN01000066">
    <property type="protein sequence ID" value="KAF6812171.1"/>
    <property type="molecule type" value="Genomic_DNA"/>
</dbReference>
<dbReference type="AlphaFoldDB" id="A0A8H6JGF1"/>
<evidence type="ECO:0000313" key="3">
    <source>
        <dbReference type="Proteomes" id="UP000652219"/>
    </source>
</evidence>
<evidence type="ECO:0000313" key="2">
    <source>
        <dbReference type="EMBL" id="KAF6812171.1"/>
    </source>
</evidence>
<keyword evidence="3" id="KW-1185">Reference proteome</keyword>
<organism evidence="2 3">
    <name type="scientific">Colletotrichum sojae</name>
    <dbReference type="NCBI Taxonomy" id="2175907"/>
    <lineage>
        <taxon>Eukaryota</taxon>
        <taxon>Fungi</taxon>
        <taxon>Dikarya</taxon>
        <taxon>Ascomycota</taxon>
        <taxon>Pezizomycotina</taxon>
        <taxon>Sordariomycetes</taxon>
        <taxon>Hypocreomycetidae</taxon>
        <taxon>Glomerellales</taxon>
        <taxon>Glomerellaceae</taxon>
        <taxon>Colletotrichum</taxon>
        <taxon>Colletotrichum orchidearum species complex</taxon>
    </lineage>
</organism>
<gene>
    <name evidence="2" type="ORF">CSOJ01_05295</name>
</gene>
<sequence>MRPPPPLICPEMDHLPIGISRLARRGSCVVRLPATAAIDGALAAGAQQVQAVKQSGWEGGQSFLRHKTRPGTPFRTPTTIFAS</sequence>
<feature type="region of interest" description="Disordered" evidence="1">
    <location>
        <begin position="61"/>
        <end position="83"/>
    </location>
</feature>
<dbReference type="Proteomes" id="UP000652219">
    <property type="component" value="Unassembled WGS sequence"/>
</dbReference>
<proteinExistence type="predicted"/>
<protein>
    <submittedName>
        <fullName evidence="2">Uncharacterized protein</fullName>
    </submittedName>
</protein>
<name>A0A8H6JGF1_9PEZI</name>
<reference evidence="2 3" key="1">
    <citation type="journal article" date="2020" name="Phytopathology">
        <title>Genome Sequence Resources of Colletotrichum truncatum, C. plurivorum, C. musicola, and C. sojae: Four Species Pathogenic to Soybean (Glycine max).</title>
        <authorList>
            <person name="Rogerio F."/>
            <person name="Boufleur T.R."/>
            <person name="Ciampi-Guillardi M."/>
            <person name="Sukno S.A."/>
            <person name="Thon M.R."/>
            <person name="Massola Junior N.S."/>
            <person name="Baroncelli R."/>
        </authorList>
    </citation>
    <scope>NUCLEOTIDE SEQUENCE [LARGE SCALE GENOMIC DNA]</scope>
    <source>
        <strain evidence="2 3">LFN0009</strain>
    </source>
</reference>
<accession>A0A8H6JGF1</accession>
<feature type="compositionally biased region" description="Low complexity" evidence="1">
    <location>
        <begin position="70"/>
        <end position="83"/>
    </location>
</feature>
<evidence type="ECO:0000256" key="1">
    <source>
        <dbReference type="SAM" id="MobiDB-lite"/>
    </source>
</evidence>